<dbReference type="Gene3D" id="1.10.1660.10">
    <property type="match status" value="1"/>
</dbReference>
<keyword evidence="1" id="KW-0805">Transcription regulation</keyword>
<dbReference type="SUPFAM" id="SSF89082">
    <property type="entry name" value="Antibiotic binding domain of TipA-like multidrug resistance regulators"/>
    <property type="match status" value="1"/>
</dbReference>
<comment type="caution">
    <text evidence="6">The sequence shown here is derived from an EMBL/GenBank/DDBJ whole genome shotgun (WGS) entry which is preliminary data.</text>
</comment>
<evidence type="ECO:0000259" key="5">
    <source>
        <dbReference type="PROSITE" id="PS50937"/>
    </source>
</evidence>
<dbReference type="InterPro" id="IPR036244">
    <property type="entry name" value="TipA-like_antibiotic-bd"/>
</dbReference>
<dbReference type="Pfam" id="PF07739">
    <property type="entry name" value="TipAS"/>
    <property type="match status" value="1"/>
</dbReference>
<evidence type="ECO:0000256" key="3">
    <source>
        <dbReference type="ARBA" id="ARBA00023159"/>
    </source>
</evidence>
<evidence type="ECO:0000313" key="7">
    <source>
        <dbReference type="Proteomes" id="UP000449209"/>
    </source>
</evidence>
<dbReference type="EMBL" id="WEZQ01000014">
    <property type="protein sequence ID" value="MYV17433.1"/>
    <property type="molecule type" value="Genomic_DNA"/>
</dbReference>
<dbReference type="Pfam" id="PF13411">
    <property type="entry name" value="MerR_1"/>
    <property type="match status" value="1"/>
</dbReference>
<accession>A0A6N9I554</accession>
<keyword evidence="3" id="KW-0010">Activator</keyword>
<dbReference type="InterPro" id="IPR009061">
    <property type="entry name" value="DNA-bd_dom_put_sf"/>
</dbReference>
<dbReference type="GO" id="GO:0003677">
    <property type="term" value="F:DNA binding"/>
    <property type="evidence" value="ECO:0007669"/>
    <property type="project" value="UniProtKB-KW"/>
</dbReference>
<dbReference type="Gene3D" id="1.10.490.50">
    <property type="entry name" value="Antibiotic binding domain of TipA-like multidrug resistance regulators"/>
    <property type="match status" value="1"/>
</dbReference>
<dbReference type="PANTHER" id="PTHR30204">
    <property type="entry name" value="REDOX-CYCLING DRUG-SENSING TRANSCRIPTIONAL ACTIVATOR SOXR"/>
    <property type="match status" value="1"/>
</dbReference>
<dbReference type="PRINTS" id="PR00040">
    <property type="entry name" value="HTHMERR"/>
</dbReference>
<organism evidence="6 7">
    <name type="scientific">Furfurilactobacillus milii</name>
    <dbReference type="NCBI Taxonomy" id="2888272"/>
    <lineage>
        <taxon>Bacteria</taxon>
        <taxon>Bacillati</taxon>
        <taxon>Bacillota</taxon>
        <taxon>Bacilli</taxon>
        <taxon>Lactobacillales</taxon>
        <taxon>Lactobacillaceae</taxon>
        <taxon>Furfurilactobacillus</taxon>
    </lineage>
</organism>
<gene>
    <name evidence="6" type="ORF">GB993_07940</name>
</gene>
<dbReference type="SMART" id="SM00422">
    <property type="entry name" value="HTH_MERR"/>
    <property type="match status" value="1"/>
</dbReference>
<dbReference type="GO" id="GO:0003700">
    <property type="term" value="F:DNA-binding transcription factor activity"/>
    <property type="evidence" value="ECO:0007669"/>
    <property type="project" value="InterPro"/>
</dbReference>
<reference evidence="6 7" key="1">
    <citation type="journal article" date="2019" name="Appl. Environ. Microbiol.">
        <title>Genetic determinants of hydroxycinnamic acid metabolism in heterofermentative lactobacilli.</title>
        <authorList>
            <person name="Gaur G."/>
            <person name="Oh J.H."/>
            <person name="Filannino P."/>
            <person name="Gobbetti M."/>
            <person name="van Pijkeren J.P."/>
            <person name="Ganzle M.G."/>
        </authorList>
    </citation>
    <scope>NUCLEOTIDE SEQUENCE [LARGE SCALE GENOMIC DNA]</scope>
    <source>
        <strain evidence="6 7">C5</strain>
    </source>
</reference>
<dbReference type="InterPro" id="IPR000551">
    <property type="entry name" value="MerR-type_HTH_dom"/>
</dbReference>
<evidence type="ECO:0000256" key="1">
    <source>
        <dbReference type="ARBA" id="ARBA00023015"/>
    </source>
</evidence>
<evidence type="ECO:0000256" key="4">
    <source>
        <dbReference type="ARBA" id="ARBA00023163"/>
    </source>
</evidence>
<dbReference type="SUPFAM" id="SSF46955">
    <property type="entry name" value="Putative DNA-binding domain"/>
    <property type="match status" value="1"/>
</dbReference>
<dbReference type="CDD" id="cd01106">
    <property type="entry name" value="HTH_TipAL-Mta"/>
    <property type="match status" value="1"/>
</dbReference>
<name>A0A6N9I554_9LACO</name>
<sequence length="258" mass="29922">MEDNEMSYLISDLAALAGVSARTLRYYDQIGLLHSTGKTSSGYRQYDEEAVLRLQQICFFKQFNLPLKQIGLIMRLPLSEREEQLRMHRHLLVDQQRQLTQLITTLDAALQLNQQGGSIMTDEKKFAAFKQTRVTQNVHDFGSEVTEKWGYAALTDANQQYLGLSQKDMADARAIETEMLDKLVLVIDSKDENSEMAREVVKLHRKWLNYFWPSYSPLAHKGLGELYVSDQRFKNYYRDKSKRNRAAIVLNSLIQRYA</sequence>
<dbReference type="InterPro" id="IPR012925">
    <property type="entry name" value="TipAS_dom"/>
</dbReference>
<dbReference type="PROSITE" id="PS00552">
    <property type="entry name" value="HTH_MERR_1"/>
    <property type="match status" value="1"/>
</dbReference>
<evidence type="ECO:0000256" key="2">
    <source>
        <dbReference type="ARBA" id="ARBA00023125"/>
    </source>
</evidence>
<dbReference type="Proteomes" id="UP000449209">
    <property type="component" value="Unassembled WGS sequence"/>
</dbReference>
<dbReference type="AlphaFoldDB" id="A0A6N9I554"/>
<keyword evidence="4" id="KW-0804">Transcription</keyword>
<dbReference type="PANTHER" id="PTHR30204:SF90">
    <property type="entry name" value="HTH-TYPE TRANSCRIPTIONAL ACTIVATOR MTA"/>
    <property type="match status" value="1"/>
</dbReference>
<proteinExistence type="predicted"/>
<keyword evidence="2" id="KW-0238">DNA-binding</keyword>
<evidence type="ECO:0000313" key="6">
    <source>
        <dbReference type="EMBL" id="MYV17433.1"/>
    </source>
</evidence>
<feature type="domain" description="HTH merR-type" evidence="5">
    <location>
        <begin position="7"/>
        <end position="76"/>
    </location>
</feature>
<dbReference type="InterPro" id="IPR047057">
    <property type="entry name" value="MerR_fam"/>
</dbReference>
<dbReference type="PROSITE" id="PS50937">
    <property type="entry name" value="HTH_MERR_2"/>
    <property type="match status" value="1"/>
</dbReference>
<protein>
    <submittedName>
        <fullName evidence="6">MerR family transcriptional regulator</fullName>
    </submittedName>
</protein>